<dbReference type="EMBL" id="CP004350">
    <property type="protein sequence ID" value="AHI20344.1"/>
    <property type="molecule type" value="Genomic_DNA"/>
</dbReference>
<accession>A0ABM5PQY3</accession>
<dbReference type="PROSITE" id="PS51077">
    <property type="entry name" value="HTH_ICLR"/>
    <property type="match status" value="1"/>
</dbReference>
<dbReference type="SUPFAM" id="SSF46785">
    <property type="entry name" value="Winged helix' DNA-binding domain"/>
    <property type="match status" value="1"/>
</dbReference>
<dbReference type="Gene3D" id="3.30.450.40">
    <property type="match status" value="1"/>
</dbReference>
<evidence type="ECO:0000256" key="1">
    <source>
        <dbReference type="ARBA" id="ARBA00023015"/>
    </source>
</evidence>
<dbReference type="PANTHER" id="PTHR30136">
    <property type="entry name" value="HELIX-TURN-HELIX TRANSCRIPTIONAL REGULATOR, ICLR FAMILY"/>
    <property type="match status" value="1"/>
</dbReference>
<organism evidence="6 7">
    <name type="scientific">Corynebacterium casei LMG S-19264</name>
    <dbReference type="NCBI Taxonomy" id="1285583"/>
    <lineage>
        <taxon>Bacteria</taxon>
        <taxon>Bacillati</taxon>
        <taxon>Actinomycetota</taxon>
        <taxon>Actinomycetes</taxon>
        <taxon>Mycobacteriales</taxon>
        <taxon>Corynebacteriaceae</taxon>
        <taxon>Corynebacterium</taxon>
    </lineage>
</organism>
<dbReference type="Pfam" id="PF01614">
    <property type="entry name" value="IclR_C"/>
    <property type="match status" value="1"/>
</dbReference>
<dbReference type="SMART" id="SM00346">
    <property type="entry name" value="HTH_ICLR"/>
    <property type="match status" value="1"/>
</dbReference>
<gene>
    <name evidence="6" type="ORF">CCASEI_08905</name>
</gene>
<evidence type="ECO:0000259" key="5">
    <source>
        <dbReference type="PROSITE" id="PS51078"/>
    </source>
</evidence>
<proteinExistence type="predicted"/>
<dbReference type="InterPro" id="IPR029016">
    <property type="entry name" value="GAF-like_dom_sf"/>
</dbReference>
<dbReference type="InterPro" id="IPR036390">
    <property type="entry name" value="WH_DNA-bd_sf"/>
</dbReference>
<dbReference type="InterPro" id="IPR014757">
    <property type="entry name" value="Tscrpt_reg_IclR_C"/>
</dbReference>
<dbReference type="PROSITE" id="PS51078">
    <property type="entry name" value="ICLR_ED"/>
    <property type="match status" value="1"/>
</dbReference>
<feature type="domain" description="HTH iclR-type" evidence="4">
    <location>
        <begin position="24"/>
        <end position="86"/>
    </location>
</feature>
<keyword evidence="7" id="KW-1185">Reference proteome</keyword>
<evidence type="ECO:0000259" key="4">
    <source>
        <dbReference type="PROSITE" id="PS51077"/>
    </source>
</evidence>
<dbReference type="InterPro" id="IPR005471">
    <property type="entry name" value="Tscrpt_reg_IclR_N"/>
</dbReference>
<feature type="domain" description="IclR-ED" evidence="5">
    <location>
        <begin position="87"/>
        <end position="264"/>
    </location>
</feature>
<dbReference type="Pfam" id="PF09339">
    <property type="entry name" value="HTH_IclR"/>
    <property type="match status" value="1"/>
</dbReference>
<dbReference type="PANTHER" id="PTHR30136:SF35">
    <property type="entry name" value="HTH-TYPE TRANSCRIPTIONAL REGULATOR RV1719"/>
    <property type="match status" value="1"/>
</dbReference>
<dbReference type="InterPro" id="IPR050707">
    <property type="entry name" value="HTH_MetabolicPath_Reg"/>
</dbReference>
<keyword evidence="1" id="KW-0805">Transcription regulation</keyword>
<evidence type="ECO:0000256" key="2">
    <source>
        <dbReference type="ARBA" id="ARBA00023125"/>
    </source>
</evidence>
<dbReference type="SUPFAM" id="SSF55781">
    <property type="entry name" value="GAF domain-like"/>
    <property type="match status" value="1"/>
</dbReference>
<keyword evidence="2 6" id="KW-0238">DNA-binding</keyword>
<dbReference type="GO" id="GO:0003677">
    <property type="term" value="F:DNA binding"/>
    <property type="evidence" value="ECO:0007669"/>
    <property type="project" value="UniProtKB-KW"/>
</dbReference>
<reference evidence="7" key="1">
    <citation type="submission" date="2013-02" db="EMBL/GenBank/DDBJ databases">
        <title>The complete genome sequence of Corynebacterium casei LMG S-19264 (=DSM 44701).</title>
        <authorList>
            <person name="Ruckert C."/>
            <person name="Albersmeier A."/>
            <person name="Kalinowski J."/>
        </authorList>
    </citation>
    <scope>NUCLEOTIDE SEQUENCE [LARGE SCALE GENOMIC DNA]</scope>
    <source>
        <strain evidence="7">LMG S-19264</strain>
    </source>
</reference>
<evidence type="ECO:0000313" key="7">
    <source>
        <dbReference type="Proteomes" id="UP000019226"/>
    </source>
</evidence>
<evidence type="ECO:0000313" key="6">
    <source>
        <dbReference type="EMBL" id="AHI20344.1"/>
    </source>
</evidence>
<sequence>MYPMINQLIVRFVFYGEMVSKIQVPAARNTLRILALLSSIDVPISAARIRTELDLPRSTTYHLLAELETSGFVVHLPENQTYGLGLAAYSMASAYTTQQPLVRMAQKPLVEAASLVDGSGHLARLSGSETLYLSEVRSEQAVSLITEVGVRLSAARTASGRIMLAHLPQAEAKAALSSSGLEKSWREIKERLELFRRRGWAEEIEEVSRGQRSVAVAIVDHLQRPAASLAVTYRADLADSDEAVDVAIAVLMKSAKSISKRMYGTKVDAQYESERLG</sequence>
<dbReference type="Gene3D" id="1.10.10.10">
    <property type="entry name" value="Winged helix-like DNA-binding domain superfamily/Winged helix DNA-binding domain"/>
    <property type="match status" value="1"/>
</dbReference>
<dbReference type="Proteomes" id="UP000019226">
    <property type="component" value="Chromosome"/>
</dbReference>
<keyword evidence="3" id="KW-0804">Transcription</keyword>
<protein>
    <submittedName>
        <fullName evidence="6">IclR DNA-binding transcriptional regulator</fullName>
    </submittedName>
</protein>
<dbReference type="InterPro" id="IPR036388">
    <property type="entry name" value="WH-like_DNA-bd_sf"/>
</dbReference>
<name>A0ABM5PQY3_9CORY</name>
<evidence type="ECO:0000256" key="3">
    <source>
        <dbReference type="ARBA" id="ARBA00023163"/>
    </source>
</evidence>